<proteinExistence type="predicted"/>
<organism evidence="1 2">
    <name type="scientific">Paraburkholderia rhizosphaerae</name>
    <dbReference type="NCBI Taxonomy" id="480658"/>
    <lineage>
        <taxon>Bacteria</taxon>
        <taxon>Pseudomonadati</taxon>
        <taxon>Pseudomonadota</taxon>
        <taxon>Betaproteobacteria</taxon>
        <taxon>Burkholderiales</taxon>
        <taxon>Burkholderiaceae</taxon>
        <taxon>Paraburkholderia</taxon>
    </lineage>
</organism>
<reference evidence="1 2" key="1">
    <citation type="submission" date="2019-03" db="EMBL/GenBank/DDBJ databases">
        <title>Genomic Encyclopedia of Type Strains, Phase III (KMG-III): the genomes of soil and plant-associated and newly described type strains.</title>
        <authorList>
            <person name="Whitman W."/>
        </authorList>
    </citation>
    <scope>NUCLEOTIDE SEQUENCE [LARGE SCALE GENOMIC DNA]</scope>
    <source>
        <strain evidence="1 2">LMG 29544</strain>
    </source>
</reference>
<protein>
    <submittedName>
        <fullName evidence="1">Uncharacterized protein</fullName>
    </submittedName>
</protein>
<dbReference type="AlphaFoldDB" id="A0A4R8L459"/>
<dbReference type="Proteomes" id="UP000295509">
    <property type="component" value="Unassembled WGS sequence"/>
</dbReference>
<sequence length="31" mass="3316">MIDAPAGLTAVKLDDIQVTLDLGMLVQVFEV</sequence>
<evidence type="ECO:0000313" key="1">
    <source>
        <dbReference type="EMBL" id="TDY37376.1"/>
    </source>
</evidence>
<evidence type="ECO:0000313" key="2">
    <source>
        <dbReference type="Proteomes" id="UP000295509"/>
    </source>
</evidence>
<keyword evidence="2" id="KW-1185">Reference proteome</keyword>
<name>A0A4R8L459_9BURK</name>
<dbReference type="EMBL" id="SORE01000038">
    <property type="protein sequence ID" value="TDY37376.1"/>
    <property type="molecule type" value="Genomic_DNA"/>
</dbReference>
<comment type="caution">
    <text evidence="1">The sequence shown here is derived from an EMBL/GenBank/DDBJ whole genome shotgun (WGS) entry which is preliminary data.</text>
</comment>
<accession>A0A4R8L459</accession>
<gene>
    <name evidence="1" type="ORF">BX592_13819</name>
</gene>